<evidence type="ECO:0000313" key="2">
    <source>
        <dbReference type="EMBL" id="EED13040.1"/>
    </source>
</evidence>
<feature type="compositionally biased region" description="Basic and acidic residues" evidence="1">
    <location>
        <begin position="21"/>
        <end position="38"/>
    </location>
</feature>
<protein>
    <submittedName>
        <fullName evidence="2">Nucleoside-diphosphate-sugar epimerase, putative</fullName>
    </submittedName>
</protein>
<dbReference type="EMBL" id="EQ962659">
    <property type="protein sequence ID" value="EED13040.1"/>
    <property type="molecule type" value="Genomic_DNA"/>
</dbReference>
<organism evidence="2 3">
    <name type="scientific">Talaromyces stipitatus (strain ATCC 10500 / CBS 375.48 / QM 6759 / NRRL 1006)</name>
    <name type="common">Penicillium stipitatum</name>
    <dbReference type="NCBI Taxonomy" id="441959"/>
    <lineage>
        <taxon>Eukaryota</taxon>
        <taxon>Fungi</taxon>
        <taxon>Dikarya</taxon>
        <taxon>Ascomycota</taxon>
        <taxon>Pezizomycotina</taxon>
        <taxon>Eurotiomycetes</taxon>
        <taxon>Eurotiomycetidae</taxon>
        <taxon>Eurotiales</taxon>
        <taxon>Trichocomaceae</taxon>
        <taxon>Talaromyces</taxon>
        <taxon>Talaromyces sect. Talaromyces</taxon>
    </lineage>
</organism>
<feature type="region of interest" description="Disordered" evidence="1">
    <location>
        <begin position="1"/>
        <end position="41"/>
    </location>
</feature>
<sequence length="270" mass="29715">MATDKEGKQKEKSQSRTPKSRASDHPIKGRQGSSEDPKISSLSQQSCFTKLVKDLVDPLYQLPRSSTVTGFISREVLEQCLQSTRITSIIALSRRDLATTLTGNPKLKGLIMNNFLSYSLSIMQEVQGAEACILALGKARMLDNETNKTISIEYTLTAARAFNESFSAQKETTNDNNSKLRFPYLSGCGRRTGPDKVSMVHAGLQTEVSESYILRPVMVLSKGTTVRSVVFGMGPSVLVDDFAKVMLKLVLDGSQRLQILENSDINNLTI</sequence>
<dbReference type="eggNOG" id="ENOG502SP57">
    <property type="taxonomic scope" value="Eukaryota"/>
</dbReference>
<dbReference type="PANTHER" id="PTHR14097">
    <property type="entry name" value="OXIDOREDUCTASE HTATIP2"/>
    <property type="match status" value="1"/>
</dbReference>
<dbReference type="GeneID" id="8102235"/>
<dbReference type="VEuPathDB" id="FungiDB:TSTA_055420"/>
<dbReference type="Gene3D" id="3.40.50.720">
    <property type="entry name" value="NAD(P)-binding Rossmann-like Domain"/>
    <property type="match status" value="1"/>
</dbReference>
<proteinExistence type="predicted"/>
<accession>B8MRE5</accession>
<feature type="compositionally biased region" description="Basic and acidic residues" evidence="1">
    <location>
        <begin position="1"/>
        <end position="14"/>
    </location>
</feature>
<dbReference type="OrthoDB" id="3535423at2759"/>
<dbReference type="SUPFAM" id="SSF51735">
    <property type="entry name" value="NAD(P)-binding Rossmann-fold domains"/>
    <property type="match status" value="1"/>
</dbReference>
<reference evidence="3" key="1">
    <citation type="journal article" date="2015" name="Genome Announc.">
        <title>Genome sequence of the AIDS-associated pathogen Penicillium marneffei (ATCC18224) and its near taxonomic relative Talaromyces stipitatus (ATCC10500).</title>
        <authorList>
            <person name="Nierman W.C."/>
            <person name="Fedorova-Abrams N.D."/>
            <person name="Andrianopoulos A."/>
        </authorList>
    </citation>
    <scope>NUCLEOTIDE SEQUENCE [LARGE SCALE GENOMIC DNA]</scope>
    <source>
        <strain evidence="3">ATCC 10500 / CBS 375.48 / QM 6759 / NRRL 1006</strain>
    </source>
</reference>
<evidence type="ECO:0000313" key="3">
    <source>
        <dbReference type="Proteomes" id="UP000001745"/>
    </source>
</evidence>
<dbReference type="AlphaFoldDB" id="B8MRE5"/>
<keyword evidence="3" id="KW-1185">Reference proteome</keyword>
<dbReference type="PANTHER" id="PTHR14097:SF9">
    <property type="entry name" value="EPIMERASE, PUTATIVE (AFU_ORTHOLOGUE AFUA_8G07320)-RELATED"/>
    <property type="match status" value="1"/>
</dbReference>
<evidence type="ECO:0000256" key="1">
    <source>
        <dbReference type="SAM" id="MobiDB-lite"/>
    </source>
</evidence>
<dbReference type="HOGENOM" id="CLU_071330_0_1_1"/>
<dbReference type="Proteomes" id="UP000001745">
    <property type="component" value="Unassembled WGS sequence"/>
</dbReference>
<dbReference type="OMA" id="ETWILRP"/>
<dbReference type="PhylomeDB" id="B8MRE5"/>
<gene>
    <name evidence="2" type="ORF">TSTA_055420</name>
</gene>
<name>B8MRE5_TALSN</name>
<dbReference type="STRING" id="441959.B8MRE5"/>
<dbReference type="InParanoid" id="B8MRE5"/>
<dbReference type="InterPro" id="IPR036291">
    <property type="entry name" value="NAD(P)-bd_dom_sf"/>
</dbReference>
<dbReference type="RefSeq" id="XP_002487151.1">
    <property type="nucleotide sequence ID" value="XM_002487106.1"/>
</dbReference>